<dbReference type="Pfam" id="PF19317">
    <property type="entry name" value="Gag_p24_C"/>
    <property type="match status" value="1"/>
</dbReference>
<feature type="compositionally biased region" description="Low complexity" evidence="5">
    <location>
        <begin position="524"/>
        <end position="535"/>
    </location>
</feature>
<feature type="compositionally biased region" description="Low complexity" evidence="5">
    <location>
        <begin position="137"/>
        <end position="147"/>
    </location>
</feature>
<reference evidence="7 8" key="1">
    <citation type="submission" date="2019-09" db="EMBL/GenBank/DDBJ databases">
        <title>Bird 10,000 Genomes (B10K) Project - Family phase.</title>
        <authorList>
            <person name="Zhang G."/>
        </authorList>
    </citation>
    <scope>NUCLEOTIDE SEQUENCE [LARGE SCALE GENOMIC DNA]</scope>
    <source>
        <strain evidence="7">B10K-DU-003-42</strain>
        <tissue evidence="7">Mixed tissue sample</tissue>
    </source>
</reference>
<feature type="compositionally biased region" description="Polar residues" evidence="5">
    <location>
        <begin position="545"/>
        <end position="565"/>
    </location>
</feature>
<evidence type="ECO:0000256" key="1">
    <source>
        <dbReference type="ARBA" id="ARBA00022723"/>
    </source>
</evidence>
<dbReference type="Pfam" id="PF00607">
    <property type="entry name" value="Gag_p24"/>
    <property type="match status" value="1"/>
</dbReference>
<keyword evidence="8" id="KW-1185">Reference proteome</keyword>
<keyword evidence="2 4" id="KW-0863">Zinc-finger</keyword>
<organism evidence="7 8">
    <name type="scientific">Syrrhaptes paradoxus</name>
    <name type="common">Pallas's sandgrouse</name>
    <dbReference type="NCBI Taxonomy" id="302527"/>
    <lineage>
        <taxon>Eukaryota</taxon>
        <taxon>Metazoa</taxon>
        <taxon>Chordata</taxon>
        <taxon>Craniata</taxon>
        <taxon>Vertebrata</taxon>
        <taxon>Euteleostomi</taxon>
        <taxon>Archelosauria</taxon>
        <taxon>Archosauria</taxon>
        <taxon>Dinosauria</taxon>
        <taxon>Saurischia</taxon>
        <taxon>Theropoda</taxon>
        <taxon>Coelurosauria</taxon>
        <taxon>Aves</taxon>
        <taxon>Neognathae</taxon>
        <taxon>Neoaves</taxon>
        <taxon>Columbimorphae</taxon>
        <taxon>Pterocliformes</taxon>
        <taxon>Pteroclidae</taxon>
        <taxon>Syrrhaptes</taxon>
    </lineage>
</organism>
<evidence type="ECO:0000313" key="7">
    <source>
        <dbReference type="EMBL" id="NXT29067.1"/>
    </source>
</evidence>
<comment type="caution">
    <text evidence="7">The sequence shown here is derived from an EMBL/GenBank/DDBJ whole genome shotgun (WGS) entry which is preliminary data.</text>
</comment>
<evidence type="ECO:0000313" key="8">
    <source>
        <dbReference type="Proteomes" id="UP000536260"/>
    </source>
</evidence>
<dbReference type="InterPro" id="IPR045345">
    <property type="entry name" value="Gag_p24_C"/>
</dbReference>
<feature type="region of interest" description="Disordered" evidence="5">
    <location>
        <begin position="516"/>
        <end position="565"/>
    </location>
</feature>
<dbReference type="GO" id="GO:0008270">
    <property type="term" value="F:zinc ion binding"/>
    <property type="evidence" value="ECO:0007669"/>
    <property type="project" value="UniProtKB-KW"/>
</dbReference>
<evidence type="ECO:0000259" key="6">
    <source>
        <dbReference type="PROSITE" id="PS50158"/>
    </source>
</evidence>
<dbReference type="PANTHER" id="PTHR40389:SF3">
    <property type="entry name" value="IGE-BINDING PROTEIN"/>
    <property type="match status" value="1"/>
</dbReference>
<dbReference type="InterPro" id="IPR001878">
    <property type="entry name" value="Znf_CCHC"/>
</dbReference>
<dbReference type="InterPro" id="IPR008919">
    <property type="entry name" value="Retrov_capsid_N"/>
</dbReference>
<dbReference type="SUPFAM" id="SSF57756">
    <property type="entry name" value="Retrovirus zinc finger-like domains"/>
    <property type="match status" value="1"/>
</dbReference>
<dbReference type="GO" id="GO:0016032">
    <property type="term" value="P:viral process"/>
    <property type="evidence" value="ECO:0007669"/>
    <property type="project" value="InterPro"/>
</dbReference>
<evidence type="ECO:0000256" key="3">
    <source>
        <dbReference type="ARBA" id="ARBA00022833"/>
    </source>
</evidence>
<evidence type="ECO:0000256" key="4">
    <source>
        <dbReference type="PROSITE-ProRule" id="PRU00047"/>
    </source>
</evidence>
<feature type="non-terminal residue" evidence="7">
    <location>
        <position position="1"/>
    </location>
</feature>
<sequence>MERQAAYDLFTAFLKKRQIKGLDLQKELPALLTYGCKRGLFVNPHTVHELSEWRKFGNDLWDLVLEDDKTAKEMAKLWKVVQNELLQYQAEKKAGQEASAAQEKNQTYDAFQWLNQTPLPPTVNTIFLPPLCSPVNSETATTASPSEPTAPPSPSAQQSSKNPFLADPIPGAELNLAEAMARERREAWAALAKEGMAQGDEHILQATADLICPVLYQQLQGGGMQAQMTPLDWKLLLQLRSTASQFGATSEPVKQMLDYLWNTQLLLPADCRGIIKLIFSPHQQLLFYAHWQAEVQQSVAIQRQQGDPLNGVTIDELMGLGPYARAEAQALIGPDKCREAMRLVRNAIDKVKEPGGIPMYMNLKQGRDEAFGPFVDRAAAAIEKAGVPTYMRGALLKHCALQNCNQTTRNVLNTLGANWSIEEALEKMATTPTGLQAALVDAIKQLGLGLQEQAKLSQIQVLAALAPLQMATTSQRLPSHGGLKCFRCGGLGHLRRDCTANGVWCQKCRIDTHNTGACRRRSGNSRGSANSNSRAQTQVAAAMHSATSISNQQHGETSGWTWQPQ</sequence>
<dbReference type="Gene3D" id="1.10.375.10">
    <property type="entry name" value="Human Immunodeficiency Virus Type 1 Capsid Protein"/>
    <property type="match status" value="1"/>
</dbReference>
<dbReference type="SUPFAM" id="SSF47943">
    <property type="entry name" value="Retrovirus capsid protein, N-terminal core domain"/>
    <property type="match status" value="1"/>
</dbReference>
<dbReference type="SUPFAM" id="SSF47353">
    <property type="entry name" value="Retrovirus capsid dimerization domain-like"/>
    <property type="match status" value="1"/>
</dbReference>
<keyword evidence="1" id="KW-0479">Metal-binding</keyword>
<dbReference type="Gene3D" id="1.10.1200.30">
    <property type="match status" value="1"/>
</dbReference>
<accession>A0A7L3BAY6</accession>
<dbReference type="InterPro" id="IPR008916">
    <property type="entry name" value="Retrov_capsid_C"/>
</dbReference>
<gene>
    <name evidence="7" type="primary">Hervk_1</name>
    <name evidence="7" type="ORF">SYRPAR_R11121</name>
</gene>
<dbReference type="InterPro" id="IPR050195">
    <property type="entry name" value="Primate_lentivir_Gag_pol-like"/>
</dbReference>
<feature type="domain" description="CCHC-type" evidence="6">
    <location>
        <begin position="484"/>
        <end position="498"/>
    </location>
</feature>
<protein>
    <submittedName>
        <fullName evidence="7">GA113 protein</fullName>
    </submittedName>
</protein>
<dbReference type="GO" id="GO:0003676">
    <property type="term" value="F:nucleic acid binding"/>
    <property type="evidence" value="ECO:0007669"/>
    <property type="project" value="InterPro"/>
</dbReference>
<feature type="non-terminal residue" evidence="7">
    <location>
        <position position="565"/>
    </location>
</feature>
<dbReference type="SMART" id="SM00343">
    <property type="entry name" value="ZnF_C2HC"/>
    <property type="match status" value="1"/>
</dbReference>
<evidence type="ECO:0000256" key="2">
    <source>
        <dbReference type="ARBA" id="ARBA00022771"/>
    </source>
</evidence>
<dbReference type="PROSITE" id="PS50158">
    <property type="entry name" value="ZF_CCHC"/>
    <property type="match status" value="1"/>
</dbReference>
<evidence type="ECO:0000256" key="5">
    <source>
        <dbReference type="SAM" id="MobiDB-lite"/>
    </source>
</evidence>
<dbReference type="PANTHER" id="PTHR40389">
    <property type="entry name" value="ENDOGENOUS RETROVIRUS GROUP K MEMBER 24 GAG POLYPROTEIN-RELATED"/>
    <property type="match status" value="1"/>
</dbReference>
<dbReference type="Pfam" id="PF00098">
    <property type="entry name" value="zf-CCHC"/>
    <property type="match status" value="1"/>
</dbReference>
<dbReference type="Gene3D" id="4.10.60.10">
    <property type="entry name" value="Zinc finger, CCHC-type"/>
    <property type="match status" value="1"/>
</dbReference>
<name>A0A7L3BAY6_9AVES</name>
<feature type="region of interest" description="Disordered" evidence="5">
    <location>
        <begin position="136"/>
        <end position="168"/>
    </location>
</feature>
<dbReference type="EMBL" id="VZTO01025421">
    <property type="protein sequence ID" value="NXT29067.1"/>
    <property type="molecule type" value="Genomic_DNA"/>
</dbReference>
<keyword evidence="3" id="KW-0862">Zinc</keyword>
<dbReference type="InterPro" id="IPR036875">
    <property type="entry name" value="Znf_CCHC_sf"/>
</dbReference>
<dbReference type="AlphaFoldDB" id="A0A7L3BAY6"/>
<proteinExistence type="predicted"/>
<dbReference type="Proteomes" id="UP000536260">
    <property type="component" value="Unassembled WGS sequence"/>
</dbReference>